<dbReference type="Gene3D" id="3.30.390.50">
    <property type="entry name" value="CO dehydrogenase flavoprotein, C-terminal domain"/>
    <property type="match status" value="1"/>
</dbReference>
<dbReference type="InterPro" id="IPR016169">
    <property type="entry name" value="FAD-bd_PCMH_sub2"/>
</dbReference>
<evidence type="ECO:0000256" key="3">
    <source>
        <dbReference type="ARBA" id="ARBA00023002"/>
    </source>
</evidence>
<dbReference type="InterPro" id="IPR002346">
    <property type="entry name" value="Mopterin_DH_FAD-bd"/>
</dbReference>
<dbReference type="InterPro" id="IPR036683">
    <property type="entry name" value="CO_DH_flav_C_dom_sf"/>
</dbReference>
<evidence type="ECO:0000313" key="6">
    <source>
        <dbReference type="Proteomes" id="UP000320314"/>
    </source>
</evidence>
<dbReference type="InterPro" id="IPR036318">
    <property type="entry name" value="FAD-bd_PCMH-like_sf"/>
</dbReference>
<accession>A0A506UFT0</accession>
<dbReference type="PANTHER" id="PTHR42659:SF2">
    <property type="entry name" value="XANTHINE DEHYDROGENASE SUBUNIT C-RELATED"/>
    <property type="match status" value="1"/>
</dbReference>
<evidence type="ECO:0000313" key="5">
    <source>
        <dbReference type="EMBL" id="TPW30717.1"/>
    </source>
</evidence>
<sequence length="264" mass="27756">MYSTTYHRVSSVDEAVKLLGDCDEAALLSGGQTLLPTMKARLAAPSDLIDLGRIDALKGISVDGRSVKIGAGTTHAEIHASKEIAAVCPGLHEMTGVLGDPAVRHMGTLGGSLANNDPAADYPAAILALDATIHTSKREIEAGQFLVGLFETALEDDEIITAVSFEAPERSGYEKFRNPASRYAMCGVFVAKSAETVRVGVTGAGGDGAFRWEAAEEALAQRFEASALEGLSLDPSEMLGDLHGSPEYRANLVRVMAKRALAKA</sequence>
<dbReference type="OrthoDB" id="9793944at2"/>
<dbReference type="PANTHER" id="PTHR42659">
    <property type="entry name" value="XANTHINE DEHYDROGENASE SUBUNIT C-RELATED"/>
    <property type="match status" value="1"/>
</dbReference>
<feature type="domain" description="FAD-binding PCMH-type" evidence="4">
    <location>
        <begin position="1"/>
        <end position="170"/>
    </location>
</feature>
<evidence type="ECO:0000259" key="4">
    <source>
        <dbReference type="PROSITE" id="PS51387"/>
    </source>
</evidence>
<dbReference type="SUPFAM" id="SSF56176">
    <property type="entry name" value="FAD-binding/transporter-associated domain-like"/>
    <property type="match status" value="1"/>
</dbReference>
<dbReference type="AlphaFoldDB" id="A0A506UFT0"/>
<dbReference type="Gene3D" id="3.30.43.10">
    <property type="entry name" value="Uridine Diphospho-n-acetylenolpyruvylglucosamine Reductase, domain 2"/>
    <property type="match status" value="1"/>
</dbReference>
<keyword evidence="3" id="KW-0560">Oxidoreductase</keyword>
<keyword evidence="1" id="KW-0285">Flavoprotein</keyword>
<dbReference type="GO" id="GO:0071949">
    <property type="term" value="F:FAD binding"/>
    <property type="evidence" value="ECO:0007669"/>
    <property type="project" value="InterPro"/>
</dbReference>
<dbReference type="InterPro" id="IPR016166">
    <property type="entry name" value="FAD-bd_PCMH"/>
</dbReference>
<reference evidence="5 6" key="1">
    <citation type="submission" date="2019-06" db="EMBL/GenBank/DDBJ databases">
        <authorList>
            <person name="Li M."/>
        </authorList>
    </citation>
    <scope>NUCLEOTIDE SEQUENCE [LARGE SCALE GENOMIC DNA]</scope>
    <source>
        <strain evidence="5 6">BGMRC6574</strain>
    </source>
</reference>
<gene>
    <name evidence="5" type="ORF">FJU11_04640</name>
</gene>
<dbReference type="EMBL" id="VHLH01000005">
    <property type="protein sequence ID" value="TPW30717.1"/>
    <property type="molecule type" value="Genomic_DNA"/>
</dbReference>
<dbReference type="InterPro" id="IPR016167">
    <property type="entry name" value="FAD-bd_PCMH_sub1"/>
</dbReference>
<evidence type="ECO:0000256" key="1">
    <source>
        <dbReference type="ARBA" id="ARBA00022630"/>
    </source>
</evidence>
<dbReference type="PROSITE" id="PS51387">
    <property type="entry name" value="FAD_PCMH"/>
    <property type="match status" value="1"/>
</dbReference>
<dbReference type="RefSeq" id="WP_141165856.1">
    <property type="nucleotide sequence ID" value="NZ_VHLH01000005.1"/>
</dbReference>
<dbReference type="SMART" id="SM01092">
    <property type="entry name" value="CO_deh_flav_C"/>
    <property type="match status" value="1"/>
</dbReference>
<keyword evidence="2" id="KW-0274">FAD</keyword>
<dbReference type="SUPFAM" id="SSF55447">
    <property type="entry name" value="CO dehydrogenase flavoprotein C-terminal domain-like"/>
    <property type="match status" value="1"/>
</dbReference>
<dbReference type="InterPro" id="IPR051312">
    <property type="entry name" value="Diverse_Substr_Oxidored"/>
</dbReference>
<organism evidence="5 6">
    <name type="scientific">Pararhizobium mangrovi</name>
    <dbReference type="NCBI Taxonomy" id="2590452"/>
    <lineage>
        <taxon>Bacteria</taxon>
        <taxon>Pseudomonadati</taxon>
        <taxon>Pseudomonadota</taxon>
        <taxon>Alphaproteobacteria</taxon>
        <taxon>Hyphomicrobiales</taxon>
        <taxon>Rhizobiaceae</taxon>
        <taxon>Rhizobium/Agrobacterium group</taxon>
        <taxon>Pararhizobium</taxon>
    </lineage>
</organism>
<evidence type="ECO:0000256" key="2">
    <source>
        <dbReference type="ARBA" id="ARBA00022827"/>
    </source>
</evidence>
<dbReference type="Gene3D" id="3.30.465.10">
    <property type="match status" value="1"/>
</dbReference>
<dbReference type="GO" id="GO:0016491">
    <property type="term" value="F:oxidoreductase activity"/>
    <property type="evidence" value="ECO:0007669"/>
    <property type="project" value="UniProtKB-KW"/>
</dbReference>
<name>A0A506UFT0_9HYPH</name>
<dbReference type="Pfam" id="PF00941">
    <property type="entry name" value="FAD_binding_5"/>
    <property type="match status" value="1"/>
</dbReference>
<dbReference type="Proteomes" id="UP000320314">
    <property type="component" value="Unassembled WGS sequence"/>
</dbReference>
<protein>
    <submittedName>
        <fullName evidence="5">Xanthine dehydrogenase family protein subunit M</fullName>
    </submittedName>
</protein>
<comment type="caution">
    <text evidence="5">The sequence shown here is derived from an EMBL/GenBank/DDBJ whole genome shotgun (WGS) entry which is preliminary data.</text>
</comment>
<keyword evidence="6" id="KW-1185">Reference proteome</keyword>
<dbReference type="InterPro" id="IPR005107">
    <property type="entry name" value="CO_DH_flav_C"/>
</dbReference>
<proteinExistence type="predicted"/>